<feature type="compositionally biased region" description="Basic and acidic residues" evidence="1">
    <location>
        <begin position="335"/>
        <end position="345"/>
    </location>
</feature>
<name>A0ABP9QYG2_9PSEU</name>
<dbReference type="Proteomes" id="UP001428817">
    <property type="component" value="Unassembled WGS sequence"/>
</dbReference>
<evidence type="ECO:0000259" key="4">
    <source>
        <dbReference type="Pfam" id="PF11887"/>
    </source>
</evidence>
<evidence type="ECO:0000313" key="5">
    <source>
        <dbReference type="EMBL" id="GAA5169302.1"/>
    </source>
</evidence>
<comment type="caution">
    <text evidence="5">The sequence shown here is derived from an EMBL/GenBank/DDBJ whole genome shotgun (WGS) entry which is preliminary data.</text>
</comment>
<protein>
    <submittedName>
        <fullName evidence="5">MCE family protein</fullName>
    </submittedName>
</protein>
<keyword evidence="2" id="KW-0472">Membrane</keyword>
<dbReference type="NCBIfam" id="TIGR00996">
    <property type="entry name" value="Mtu_fam_mce"/>
    <property type="match status" value="1"/>
</dbReference>
<reference evidence="6" key="1">
    <citation type="journal article" date="2019" name="Int. J. Syst. Evol. Microbiol.">
        <title>The Global Catalogue of Microorganisms (GCM) 10K type strain sequencing project: providing services to taxonomists for standard genome sequencing and annotation.</title>
        <authorList>
            <consortium name="The Broad Institute Genomics Platform"/>
            <consortium name="The Broad Institute Genome Sequencing Center for Infectious Disease"/>
            <person name="Wu L."/>
            <person name="Ma J."/>
        </authorList>
    </citation>
    <scope>NUCLEOTIDE SEQUENCE [LARGE SCALE GENOMIC DNA]</scope>
    <source>
        <strain evidence="6">JCM 18303</strain>
    </source>
</reference>
<dbReference type="InterPro" id="IPR005693">
    <property type="entry name" value="Mce"/>
</dbReference>
<accession>A0ABP9QYG2</accession>
<dbReference type="Pfam" id="PF02470">
    <property type="entry name" value="MlaD"/>
    <property type="match status" value="1"/>
</dbReference>
<keyword evidence="6" id="KW-1185">Reference proteome</keyword>
<gene>
    <name evidence="5" type="ORF">GCM10023321_64640</name>
</gene>
<evidence type="ECO:0000256" key="1">
    <source>
        <dbReference type="SAM" id="MobiDB-lite"/>
    </source>
</evidence>
<evidence type="ECO:0000313" key="6">
    <source>
        <dbReference type="Proteomes" id="UP001428817"/>
    </source>
</evidence>
<keyword evidence="2" id="KW-0812">Transmembrane</keyword>
<evidence type="ECO:0000256" key="2">
    <source>
        <dbReference type="SAM" id="Phobius"/>
    </source>
</evidence>
<feature type="region of interest" description="Disordered" evidence="1">
    <location>
        <begin position="329"/>
        <end position="393"/>
    </location>
</feature>
<dbReference type="InterPro" id="IPR003399">
    <property type="entry name" value="Mce/MlaD"/>
</dbReference>
<dbReference type="PANTHER" id="PTHR33371:SF19">
    <property type="entry name" value="MCE-FAMILY PROTEIN MCE4A"/>
    <property type="match status" value="1"/>
</dbReference>
<feature type="transmembrane region" description="Helical" evidence="2">
    <location>
        <begin position="12"/>
        <end position="34"/>
    </location>
</feature>
<organism evidence="5 6">
    <name type="scientific">Pseudonocardia eucalypti</name>
    <dbReference type="NCBI Taxonomy" id="648755"/>
    <lineage>
        <taxon>Bacteria</taxon>
        <taxon>Bacillati</taxon>
        <taxon>Actinomycetota</taxon>
        <taxon>Actinomycetes</taxon>
        <taxon>Pseudonocardiales</taxon>
        <taxon>Pseudonocardiaceae</taxon>
        <taxon>Pseudonocardia</taxon>
    </lineage>
</organism>
<feature type="domain" description="Mce/MlaD" evidence="3">
    <location>
        <begin position="41"/>
        <end position="116"/>
    </location>
</feature>
<dbReference type="InterPro" id="IPR052336">
    <property type="entry name" value="MlaD_Phospholipid_Transporter"/>
</dbReference>
<dbReference type="PANTHER" id="PTHR33371">
    <property type="entry name" value="INTERMEMBRANE PHOSPHOLIPID TRANSPORT SYSTEM BINDING PROTEIN MLAD-RELATED"/>
    <property type="match status" value="1"/>
</dbReference>
<dbReference type="EMBL" id="BAABJP010000043">
    <property type="protein sequence ID" value="GAA5169302.1"/>
    <property type="molecule type" value="Genomic_DNA"/>
</dbReference>
<dbReference type="RefSeq" id="WP_185063435.1">
    <property type="nucleotide sequence ID" value="NZ_BAABJP010000043.1"/>
</dbReference>
<dbReference type="InterPro" id="IPR024516">
    <property type="entry name" value="Mce_C"/>
</dbReference>
<keyword evidence="2" id="KW-1133">Transmembrane helix</keyword>
<sequence length="393" mass="41781">MSGYDREQRGRYQLLGVAFLLVAAVFLVVTVGMYRKAFTPAVTVTVLAGETGSQLVPGADVKVRGVPVGTVKAISRDPGTARLTLALDPEHAELVPANVSARFIPKTLFGERYVDLRIPAQPAGPIAEGTVIPADRSTAAIELERVSDRLLPLLRAVRPDQVAVTLSAIRQGLSGRGEKLGTTLVGLDTYLKGFNPAVPDLIRTLDALGPVADTYAAAAPDFFGGLADLSTTTGTIADRSDDVRGLLADVTGSSDDLGQYLRDNQDNLVKVLEQSRPTLDILERYAPELPCIFHHAVYEIPASDIAFGKGTAHPNQHKVQIGVAANRGKYLPGLDDPKNADDRGPRCYPLTASTDPAPQYQPGGPLKDGSRHPAPPLDIPNPLDLTGLLGGRR</sequence>
<evidence type="ECO:0000259" key="3">
    <source>
        <dbReference type="Pfam" id="PF02470"/>
    </source>
</evidence>
<feature type="domain" description="Mammalian cell entry C-terminal" evidence="4">
    <location>
        <begin position="125"/>
        <end position="345"/>
    </location>
</feature>
<proteinExistence type="predicted"/>
<dbReference type="Pfam" id="PF11887">
    <property type="entry name" value="Mce4_CUP1"/>
    <property type="match status" value="1"/>
</dbReference>